<evidence type="ECO:0000256" key="3">
    <source>
        <dbReference type="ARBA" id="ARBA00023239"/>
    </source>
</evidence>
<reference evidence="8 9" key="1">
    <citation type="submission" date="2017-10" db="EMBL/GenBank/DDBJ databases">
        <title>Whole genome of Pedobacter ginsengisoli T01R-27 isolated from tomato rhizosphere.</title>
        <authorList>
            <person name="Weon H.-Y."/>
            <person name="Lee S.A."/>
            <person name="Sang M.K."/>
            <person name="Song J."/>
        </authorList>
    </citation>
    <scope>NUCLEOTIDE SEQUENCE [LARGE SCALE GENOMIC DNA]</scope>
    <source>
        <strain evidence="8 9">T01R-27</strain>
    </source>
</reference>
<keyword evidence="4" id="KW-0119">Carbohydrate metabolism</keyword>
<comment type="subcellular location">
    <subcellularLocation>
        <location evidence="1">Cytoplasm</location>
    </subcellularLocation>
</comment>
<dbReference type="SUPFAM" id="SSF51569">
    <property type="entry name" value="Aldolase"/>
    <property type="match status" value="1"/>
</dbReference>
<keyword evidence="9" id="KW-1185">Reference proteome</keyword>
<feature type="binding site" evidence="7">
    <location>
        <position position="213"/>
    </location>
    <ligand>
        <name>pyruvate</name>
        <dbReference type="ChEBI" id="CHEBI:15361"/>
    </ligand>
</feature>
<gene>
    <name evidence="8" type="ORF">CPT03_08040</name>
</gene>
<keyword evidence="3 5" id="KW-0456">Lyase</keyword>
<comment type="similarity">
    <text evidence="5">Belongs to the DapA family.</text>
</comment>
<protein>
    <submittedName>
        <fullName evidence="8">Dihydrodipicolinate synthetase</fullName>
    </submittedName>
</protein>
<proteinExistence type="inferred from homology"/>
<dbReference type="SMART" id="SM01130">
    <property type="entry name" value="DHDPS"/>
    <property type="match status" value="1"/>
</dbReference>
<evidence type="ECO:0000256" key="1">
    <source>
        <dbReference type="ARBA" id="ARBA00004496"/>
    </source>
</evidence>
<dbReference type="PANTHER" id="PTHR12128">
    <property type="entry name" value="DIHYDRODIPICOLINATE SYNTHASE"/>
    <property type="match status" value="1"/>
</dbReference>
<dbReference type="GO" id="GO:0005737">
    <property type="term" value="C:cytoplasm"/>
    <property type="evidence" value="ECO:0007669"/>
    <property type="project" value="UniProtKB-SubCell"/>
</dbReference>
<dbReference type="OrthoDB" id="9778880at2"/>
<dbReference type="AlphaFoldDB" id="A0A2D1U496"/>
<accession>A0A2D1U496</accession>
<dbReference type="EMBL" id="CP024091">
    <property type="protein sequence ID" value="ATP56427.1"/>
    <property type="molecule type" value="Genomic_DNA"/>
</dbReference>
<evidence type="ECO:0000256" key="6">
    <source>
        <dbReference type="PIRSR" id="PIRSR001365-1"/>
    </source>
</evidence>
<feature type="active site" description="Proton donor/acceptor" evidence="6">
    <location>
        <position position="141"/>
    </location>
</feature>
<keyword evidence="2" id="KW-0963">Cytoplasm</keyword>
<evidence type="ECO:0000256" key="4">
    <source>
        <dbReference type="ARBA" id="ARBA00023277"/>
    </source>
</evidence>
<feature type="active site" description="Schiff-base intermediate with substrate" evidence="6">
    <location>
        <position position="171"/>
    </location>
</feature>
<evidence type="ECO:0000313" key="8">
    <source>
        <dbReference type="EMBL" id="ATP56427.1"/>
    </source>
</evidence>
<dbReference type="PRINTS" id="PR00146">
    <property type="entry name" value="DHPICSNTHASE"/>
</dbReference>
<evidence type="ECO:0000256" key="2">
    <source>
        <dbReference type="ARBA" id="ARBA00022490"/>
    </source>
</evidence>
<organism evidence="8 9">
    <name type="scientific">Pedobacter ginsengisoli</name>
    <dbReference type="NCBI Taxonomy" id="363852"/>
    <lineage>
        <taxon>Bacteria</taxon>
        <taxon>Pseudomonadati</taxon>
        <taxon>Bacteroidota</taxon>
        <taxon>Sphingobacteriia</taxon>
        <taxon>Sphingobacteriales</taxon>
        <taxon>Sphingobacteriaceae</taxon>
        <taxon>Pedobacter</taxon>
    </lineage>
</organism>
<dbReference type="Proteomes" id="UP000223749">
    <property type="component" value="Chromosome"/>
</dbReference>
<sequence>MIFEKLQGLIAAPFTPMDSNGAINLNIIPDYYSFLKHNKVTGAFICGSTGEGVSMSTEEKKQVAQAWAECTKGDPDFKVMLFLGGTSITDCKELALYAKQIGLYAISFTAPFYFKPANVDMLAKACAEIAAVVPDMPFYYYHIPVLTGVGFAMYDLLQAIDGRIENFAGIKYTHEDFMDFLSCMNFKDGKYDMLWGRDENMLSALALGTKGAVGSTFNYAAPLYYDMIDAFEINDLKKANSLQQKSIDMIRLLGKYGGIATGKAYMKLVDVDCGEFRLPVKNMDGNQFEQFKSDVTALEFNTFKSNAPH</sequence>
<feature type="binding site" evidence="7">
    <location>
        <position position="49"/>
    </location>
    <ligand>
        <name>pyruvate</name>
        <dbReference type="ChEBI" id="CHEBI:15361"/>
    </ligand>
</feature>
<evidence type="ECO:0000313" key="9">
    <source>
        <dbReference type="Proteomes" id="UP000223749"/>
    </source>
</evidence>
<dbReference type="KEGG" id="pgs:CPT03_08040"/>
<evidence type="ECO:0000256" key="7">
    <source>
        <dbReference type="PIRSR" id="PIRSR001365-2"/>
    </source>
</evidence>
<dbReference type="InterPro" id="IPR002220">
    <property type="entry name" value="DapA-like"/>
</dbReference>
<dbReference type="PIRSF" id="PIRSF001365">
    <property type="entry name" value="DHDPS"/>
    <property type="match status" value="1"/>
</dbReference>
<dbReference type="Gene3D" id="3.20.20.70">
    <property type="entry name" value="Aldolase class I"/>
    <property type="match status" value="1"/>
</dbReference>
<dbReference type="RefSeq" id="WP_099438369.1">
    <property type="nucleotide sequence ID" value="NZ_CP024091.1"/>
</dbReference>
<dbReference type="InterPro" id="IPR013785">
    <property type="entry name" value="Aldolase_TIM"/>
</dbReference>
<dbReference type="Pfam" id="PF00701">
    <property type="entry name" value="DHDPS"/>
    <property type="match status" value="1"/>
</dbReference>
<evidence type="ECO:0000256" key="5">
    <source>
        <dbReference type="PIRNR" id="PIRNR001365"/>
    </source>
</evidence>
<dbReference type="GO" id="GO:0016829">
    <property type="term" value="F:lyase activity"/>
    <property type="evidence" value="ECO:0007669"/>
    <property type="project" value="UniProtKB-KW"/>
</dbReference>
<dbReference type="PANTHER" id="PTHR12128:SF21">
    <property type="entry name" value="N-ACETYLNEURAMINATE LYASE"/>
    <property type="match status" value="1"/>
</dbReference>
<name>A0A2D1U496_9SPHI</name>